<evidence type="ECO:0000313" key="1">
    <source>
        <dbReference type="EMBL" id="NYG07762.1"/>
    </source>
</evidence>
<organism evidence="1 2">
    <name type="scientific">Pedococcus badiiscoriae</name>
    <dbReference type="NCBI Taxonomy" id="642776"/>
    <lineage>
        <taxon>Bacteria</taxon>
        <taxon>Bacillati</taxon>
        <taxon>Actinomycetota</taxon>
        <taxon>Actinomycetes</taxon>
        <taxon>Micrococcales</taxon>
        <taxon>Intrasporangiaceae</taxon>
        <taxon>Pedococcus</taxon>
    </lineage>
</organism>
<dbReference type="RefSeq" id="WP_272955390.1">
    <property type="nucleotide sequence ID" value="NZ_JACCAB010000001.1"/>
</dbReference>
<gene>
    <name evidence="1" type="ORF">BJ986_002249</name>
</gene>
<name>A0A852WRC9_9MICO</name>
<comment type="caution">
    <text evidence="1">The sequence shown here is derived from an EMBL/GenBank/DDBJ whole genome shotgun (WGS) entry which is preliminary data.</text>
</comment>
<keyword evidence="2" id="KW-1185">Reference proteome</keyword>
<evidence type="ECO:0000313" key="2">
    <source>
        <dbReference type="Proteomes" id="UP000573599"/>
    </source>
</evidence>
<sequence>MDIDGGAGPVPEPQFRLLWQGESVLAIVNMRTGSAHPIDQR</sequence>
<accession>A0A852WRC9</accession>
<protein>
    <submittedName>
        <fullName evidence="1">Uncharacterized protein</fullName>
    </submittedName>
</protein>
<dbReference type="Proteomes" id="UP000573599">
    <property type="component" value="Unassembled WGS sequence"/>
</dbReference>
<reference evidence="1 2" key="1">
    <citation type="submission" date="2020-07" db="EMBL/GenBank/DDBJ databases">
        <title>Sequencing the genomes of 1000 actinobacteria strains.</title>
        <authorList>
            <person name="Klenk H.-P."/>
        </authorList>
    </citation>
    <scope>NUCLEOTIDE SEQUENCE [LARGE SCALE GENOMIC DNA]</scope>
    <source>
        <strain evidence="1 2">DSM 23987</strain>
    </source>
</reference>
<dbReference type="AlphaFoldDB" id="A0A852WRC9"/>
<proteinExistence type="predicted"/>
<dbReference type="EMBL" id="JACCAB010000001">
    <property type="protein sequence ID" value="NYG07762.1"/>
    <property type="molecule type" value="Genomic_DNA"/>
</dbReference>